<reference evidence="2 3" key="1">
    <citation type="submission" date="2019-02" db="EMBL/GenBank/DDBJ databases">
        <title>Genome sequencing of the rare red list fungi Phellinidium pouzarii.</title>
        <authorList>
            <person name="Buettner E."/>
            <person name="Kellner H."/>
        </authorList>
    </citation>
    <scope>NUCLEOTIDE SEQUENCE [LARGE SCALE GENOMIC DNA]</scope>
    <source>
        <strain evidence="2 3">DSM 108285</strain>
    </source>
</reference>
<proteinExistence type="predicted"/>
<feature type="domain" description="Fungal-type protein kinase" evidence="1">
    <location>
        <begin position="53"/>
        <end position="162"/>
    </location>
</feature>
<name>A0A4S4KXT3_9AGAM</name>
<organism evidence="2 3">
    <name type="scientific">Phellinidium pouzarii</name>
    <dbReference type="NCBI Taxonomy" id="167371"/>
    <lineage>
        <taxon>Eukaryota</taxon>
        <taxon>Fungi</taxon>
        <taxon>Dikarya</taxon>
        <taxon>Basidiomycota</taxon>
        <taxon>Agaricomycotina</taxon>
        <taxon>Agaricomycetes</taxon>
        <taxon>Hymenochaetales</taxon>
        <taxon>Hymenochaetaceae</taxon>
        <taxon>Phellinidium</taxon>
    </lineage>
</organism>
<keyword evidence="3" id="KW-1185">Reference proteome</keyword>
<accession>A0A4S4KXT3</accession>
<sequence length="267" mass="30856">MKSDAETVRGAIDVPDKLDKNNEFYPRELYQCLNSAFEWQEFIDIEQDDAFKQAFWEIVQGHCSLYTCENETKHSDLSVKNLNFRVVEGAIRGVLNDWDLAKVGDSARALPKRTRTGTLPFMSADLLEAWALLLPGRSKAKPLPDHIERFDWESMFYVLFWIACHYDDGKDVNPMALNDWVYPDRAVLPAIKRDLLLLPDYGLITEYFLPLAQTWLDPLCESFSKGYNAQNRHNKELSFKCVNPSDFNNETLGGHVTYEAVWKIFKT</sequence>
<dbReference type="Proteomes" id="UP000308199">
    <property type="component" value="Unassembled WGS sequence"/>
</dbReference>
<dbReference type="OrthoDB" id="5584477at2759"/>
<evidence type="ECO:0000259" key="1">
    <source>
        <dbReference type="Pfam" id="PF17667"/>
    </source>
</evidence>
<dbReference type="EMBL" id="SGPK01000450">
    <property type="protein sequence ID" value="THH03467.1"/>
    <property type="molecule type" value="Genomic_DNA"/>
</dbReference>
<evidence type="ECO:0000313" key="3">
    <source>
        <dbReference type="Proteomes" id="UP000308199"/>
    </source>
</evidence>
<dbReference type="PANTHER" id="PTHR38248:SF2">
    <property type="entry name" value="FUNK1 11"/>
    <property type="match status" value="1"/>
</dbReference>
<dbReference type="InterPro" id="IPR040976">
    <property type="entry name" value="Pkinase_fungal"/>
</dbReference>
<evidence type="ECO:0000313" key="2">
    <source>
        <dbReference type="EMBL" id="THH03467.1"/>
    </source>
</evidence>
<comment type="caution">
    <text evidence="2">The sequence shown here is derived from an EMBL/GenBank/DDBJ whole genome shotgun (WGS) entry which is preliminary data.</text>
</comment>
<dbReference type="PANTHER" id="PTHR38248">
    <property type="entry name" value="FUNK1 6"/>
    <property type="match status" value="1"/>
</dbReference>
<dbReference type="Pfam" id="PF17667">
    <property type="entry name" value="Pkinase_fungal"/>
    <property type="match status" value="1"/>
</dbReference>
<dbReference type="AlphaFoldDB" id="A0A4S4KXT3"/>
<gene>
    <name evidence="2" type="ORF">EW145_g6233</name>
</gene>
<protein>
    <recommendedName>
        <fullName evidence="1">Fungal-type protein kinase domain-containing protein</fullName>
    </recommendedName>
</protein>